<feature type="domain" description="Arm-like repeat" evidence="6">
    <location>
        <begin position="190"/>
        <end position="551"/>
    </location>
</feature>
<keyword evidence="1 3" id="KW-0853">WD repeat</keyword>
<dbReference type="PRINTS" id="PR00320">
    <property type="entry name" value="GPROTEINBRPT"/>
</dbReference>
<dbReference type="GO" id="GO:0000398">
    <property type="term" value="P:mRNA splicing, via spliceosome"/>
    <property type="evidence" value="ECO:0007669"/>
    <property type="project" value="TreeGrafter"/>
</dbReference>
<gene>
    <name evidence="7" type="ORF">K457DRAFT_1807761</name>
</gene>
<dbReference type="InterPro" id="IPR001646">
    <property type="entry name" value="5peptide_repeat"/>
</dbReference>
<dbReference type="OrthoDB" id="538223at2759"/>
<dbReference type="Pfam" id="PF23948">
    <property type="entry name" value="ARM_5"/>
    <property type="match status" value="1"/>
</dbReference>
<dbReference type="InterPro" id="IPR001680">
    <property type="entry name" value="WD40_rpt"/>
</dbReference>
<proteinExistence type="predicted"/>
<evidence type="ECO:0000313" key="7">
    <source>
        <dbReference type="EMBL" id="OAQ24653.1"/>
    </source>
</evidence>
<feature type="repeat" description="WD" evidence="3">
    <location>
        <begin position="1286"/>
        <end position="1322"/>
    </location>
</feature>
<evidence type="ECO:0000256" key="2">
    <source>
        <dbReference type="ARBA" id="ARBA00022737"/>
    </source>
</evidence>
<dbReference type="SUPFAM" id="SSF141571">
    <property type="entry name" value="Pentapeptide repeat-like"/>
    <property type="match status" value="1"/>
</dbReference>
<dbReference type="GO" id="GO:0017070">
    <property type="term" value="F:U6 snRNA binding"/>
    <property type="evidence" value="ECO:0007669"/>
    <property type="project" value="TreeGrafter"/>
</dbReference>
<dbReference type="InterPro" id="IPR015943">
    <property type="entry name" value="WD40/YVTN_repeat-like_dom_sf"/>
</dbReference>
<feature type="repeat" description="WD" evidence="3">
    <location>
        <begin position="1370"/>
        <end position="1406"/>
    </location>
</feature>
<feature type="coiled-coil region" evidence="4">
    <location>
        <begin position="15"/>
        <end position="44"/>
    </location>
</feature>
<reference evidence="7 8" key="1">
    <citation type="submission" date="2016-05" db="EMBL/GenBank/DDBJ databases">
        <title>Genome sequencing reveals origins of a unique bacterial endosymbiosis in the earliest lineages of terrestrial Fungi.</title>
        <authorList>
            <consortium name="DOE Joint Genome Institute"/>
            <person name="Uehling J."/>
            <person name="Gryganskyi A."/>
            <person name="Hameed K."/>
            <person name="Tschaplinski T."/>
            <person name="Misztal P."/>
            <person name="Wu S."/>
            <person name="Desiro A."/>
            <person name="Vande Pol N."/>
            <person name="Du Z.-Y."/>
            <person name="Zienkiewicz A."/>
            <person name="Zienkiewicz K."/>
            <person name="Morin E."/>
            <person name="Tisserant E."/>
            <person name="Splivallo R."/>
            <person name="Hainaut M."/>
            <person name="Henrissat B."/>
            <person name="Ohm R."/>
            <person name="Kuo A."/>
            <person name="Yan J."/>
            <person name="Lipzen A."/>
            <person name="Nolan M."/>
            <person name="Labutti K."/>
            <person name="Barry K."/>
            <person name="Goldstein A."/>
            <person name="Labbe J."/>
            <person name="Schadt C."/>
            <person name="Tuskan G."/>
            <person name="Grigoriev I."/>
            <person name="Martin F."/>
            <person name="Vilgalys R."/>
            <person name="Bonito G."/>
        </authorList>
    </citation>
    <scope>NUCLEOTIDE SEQUENCE [LARGE SCALE GENOMIC DNA]</scope>
    <source>
        <strain evidence="7 8">AG-77</strain>
    </source>
</reference>
<feature type="repeat" description="WD" evidence="3">
    <location>
        <begin position="1580"/>
        <end position="1616"/>
    </location>
</feature>
<dbReference type="Proteomes" id="UP000078512">
    <property type="component" value="Unassembled WGS sequence"/>
</dbReference>
<organism evidence="7 8">
    <name type="scientific">Linnemannia elongata AG-77</name>
    <dbReference type="NCBI Taxonomy" id="1314771"/>
    <lineage>
        <taxon>Eukaryota</taxon>
        <taxon>Fungi</taxon>
        <taxon>Fungi incertae sedis</taxon>
        <taxon>Mucoromycota</taxon>
        <taxon>Mortierellomycotina</taxon>
        <taxon>Mortierellomycetes</taxon>
        <taxon>Mortierellales</taxon>
        <taxon>Mortierellaceae</taxon>
        <taxon>Linnemannia</taxon>
    </lineage>
</organism>
<dbReference type="GO" id="GO:0046540">
    <property type="term" value="C:U4/U6 x U5 tri-snRNP complex"/>
    <property type="evidence" value="ECO:0007669"/>
    <property type="project" value="TreeGrafter"/>
</dbReference>
<feature type="repeat" description="WD" evidence="3">
    <location>
        <begin position="1202"/>
        <end position="1238"/>
    </location>
</feature>
<dbReference type="InterPro" id="IPR027417">
    <property type="entry name" value="P-loop_NTPase"/>
</dbReference>
<dbReference type="EMBL" id="KV442090">
    <property type="protein sequence ID" value="OAQ24653.1"/>
    <property type="molecule type" value="Genomic_DNA"/>
</dbReference>
<accession>A0A197JI40</accession>
<evidence type="ECO:0000256" key="5">
    <source>
        <dbReference type="SAM" id="MobiDB-lite"/>
    </source>
</evidence>
<dbReference type="GO" id="GO:0030621">
    <property type="term" value="F:U4 snRNA binding"/>
    <property type="evidence" value="ECO:0007669"/>
    <property type="project" value="TreeGrafter"/>
</dbReference>
<dbReference type="InterPro" id="IPR036322">
    <property type="entry name" value="WD40_repeat_dom_sf"/>
</dbReference>
<dbReference type="SUPFAM" id="SSF50978">
    <property type="entry name" value="WD40 repeat-like"/>
    <property type="match status" value="2"/>
</dbReference>
<feature type="repeat" description="WD" evidence="3">
    <location>
        <begin position="1328"/>
        <end position="1364"/>
    </location>
</feature>
<dbReference type="Pfam" id="PF00805">
    <property type="entry name" value="Pentapeptide"/>
    <property type="match status" value="1"/>
</dbReference>
<evidence type="ECO:0000256" key="3">
    <source>
        <dbReference type="PROSITE-ProRule" id="PRU00221"/>
    </source>
</evidence>
<dbReference type="Gene3D" id="2.130.10.10">
    <property type="entry name" value="YVTN repeat-like/Quinoprotein amine dehydrogenase"/>
    <property type="match status" value="4"/>
</dbReference>
<feature type="region of interest" description="Disordered" evidence="5">
    <location>
        <begin position="1022"/>
        <end position="1041"/>
    </location>
</feature>
<evidence type="ECO:0000256" key="4">
    <source>
        <dbReference type="SAM" id="Coils"/>
    </source>
</evidence>
<evidence type="ECO:0000256" key="1">
    <source>
        <dbReference type="ARBA" id="ARBA00022574"/>
    </source>
</evidence>
<dbReference type="SUPFAM" id="SSF48371">
    <property type="entry name" value="ARM repeat"/>
    <property type="match status" value="1"/>
</dbReference>
<name>A0A197JI40_9FUNG</name>
<feature type="repeat" description="WD" evidence="3">
    <location>
        <begin position="1538"/>
        <end position="1574"/>
    </location>
</feature>
<dbReference type="InterPro" id="IPR019775">
    <property type="entry name" value="WD40_repeat_CS"/>
</dbReference>
<dbReference type="CDD" id="cd00200">
    <property type="entry name" value="WD40"/>
    <property type="match status" value="1"/>
</dbReference>
<dbReference type="InterPro" id="IPR020472">
    <property type="entry name" value="WD40_PAC1"/>
</dbReference>
<feature type="repeat" description="WD" evidence="3">
    <location>
        <begin position="1412"/>
        <end position="1448"/>
    </location>
</feature>
<dbReference type="PANTHER" id="PTHR19846:SF0">
    <property type="entry name" value="PRE-MRNA PROCESSING FACTOR 4"/>
    <property type="match status" value="1"/>
</dbReference>
<dbReference type="Pfam" id="PF00400">
    <property type="entry name" value="WD40"/>
    <property type="match status" value="13"/>
</dbReference>
<dbReference type="SMART" id="SM00320">
    <property type="entry name" value="WD40"/>
    <property type="match status" value="13"/>
</dbReference>
<dbReference type="InterPro" id="IPR056251">
    <property type="entry name" value="Arm_rpt_dom"/>
</dbReference>
<dbReference type="PROSITE" id="PS00678">
    <property type="entry name" value="WD_REPEATS_1"/>
    <property type="match status" value="11"/>
</dbReference>
<dbReference type="Gene3D" id="3.40.50.300">
    <property type="entry name" value="P-loop containing nucleotide triphosphate hydrolases"/>
    <property type="match status" value="1"/>
</dbReference>
<dbReference type="STRING" id="1314771.A0A197JI40"/>
<feature type="repeat" description="WD" evidence="3">
    <location>
        <begin position="1622"/>
        <end position="1663"/>
    </location>
</feature>
<feature type="repeat" description="WD" evidence="3">
    <location>
        <begin position="1454"/>
        <end position="1490"/>
    </location>
</feature>
<dbReference type="PANTHER" id="PTHR19846">
    <property type="entry name" value="WD40 REPEAT PROTEIN"/>
    <property type="match status" value="1"/>
</dbReference>
<sequence>MEPWYKITLSSEEALARANTHLENAKETKDRRQAQKLCDDAKEALDRMDISMSIKDHDQIIAAFRQHGKLLEKLGLPDEAQLSYSKADELRTIDKNTPAPPLAQVLPLSISSAYVVSASTISSSTAAIRNRGTVMPTIFTKDCHPPVVQFTLPGPDDRLTSTRQLAFCLALLQEMTLPLDSLDASTRAWLTATEKNQDEKERLRTLATDMIRALVQDKLKDIKAINEVMCLAPVLERPDFRALLSLFVNMINDSLLLDVQALQGLASMIQATPEYIEADDLVKILNLLSTRLQETFQQSPQHIYRLTMTVSRVLDAMADCNIQGLDRVKLHEPLLSYLGRLKSDKDPYIVYQAACAFQALLCVPDDEELWQATLRRSGADIKGVGGLARAIKGLNVAEFINGLSTIQEEFQGASQIFGLVQDSYNGVTNLKESGQGLLESLKNGLSFSHKRTWYAALRGADTLIQNGELTKFKTLVCEAPCRRDLAFHWGVCQRLGYLAADPAWEDVSRKNAIAFLGEMYWNDEEWGQEPRIKQCILDILLQLSHSTSQESIHSVVKILLRDLSIEGDENKRNLYQSCIQTGPSAHTWNISASHLDSSSLIDQVQSKPSIEPALRKYQSHRIQEQEQRHTVYIPPEAKPTRESPDDDLFDLTTRVNEFLLAADSKVLLLLGDSGAGKSTFNLELERNLWKAYNLDKKWIPLFVTLPAINMPEEDLIAKHLRKDGFTEDQIRELKSYRQIVLICDGYDECQKKDNLYNCNRLNQPEEWNVKMVISCRSEYLGSDYRMFFQPGGRNDRNGATQLQEAVVAPFSMAKINHYIKSYVTKYQIPGETVWTAEDYQSAIKRILNLQDLIRNPFLLSLALEVLPRLVDLSTDLTSNQISRVTLYDQFVEQWVERGQKRLIERSLTGDDRVALEILWEDGFTRNAIGFVKSLAVAIFDEQDGKPVVEFLPIRDRSSWKAAFFGHGDGKNLLRETCPLSRTGNQYRFIHRSVLEYALARAAFEPRQLGADDQDSVEQLDVQYGDNRDGPSKDTPSSSPLCRKSFVHEHSIITFLSERVLQSVQFKNQLHRFIDQSKSDERFAHAAANAITILVRAGVLFNGADLKGIQIPGADLSGGQFDSAQLQGADLRKTNLRNIWLRQADLNNAQMVDVKFGEWPFLKEVSSVLSCAYSPDGKTLAVGLGNGTISLYETTTWEKTHTLSGHTTSVSSVVFSPSGQQIASGSYDNTVRLWDAQTGAPGAILSGHTSWVTSVVFSPSGQQIASGSYDKTVRLWDAQTGAPGAILSGHTSLVMSVVFSPSGQQIASGSYDNTVRLWDAQTGAPGAILSGHTSSVTSVVFSPSGQQIASGSDDNTVRLWDAQTGAPGAILSGHTCGVMSVVFSPSGQQIASGSYDKTVRLWDAQTGAPGAILSGHTSCVTSVVFSPSGQQIASGSYDKTVRLWDAQTGAPGAILSGHTFCVTSVVFSPSGQQIASGSYDNTVRLWDAQTGAPGAILSGHTFYVTSVVFSPSGQQIASGSYDKTVRLWDAQTGAPGAILSGHTETVTSVVFSPSGQQIASGSKDKTVRLWDAQTGAPGAILSGHTSLVMSVVFSPSGQQIASGSYDNTVRLWDAQTGAPGAILSGHTSSIASVVFSPSGQQIASGSYDKTVRLWDVESGRCLTVVKDFHGATASIAWNVNGNGSYLATGCSDSSVRLWQVIGDHHLVYLHWSSMHDRLVVSNIKISKAHSLCRMNMKLLEQRGAVDDPILEEVR</sequence>
<evidence type="ECO:0000259" key="6">
    <source>
        <dbReference type="Pfam" id="PF23948"/>
    </source>
</evidence>
<keyword evidence="4" id="KW-0175">Coiled coil</keyword>
<dbReference type="PROSITE" id="PS50294">
    <property type="entry name" value="WD_REPEATS_REGION"/>
    <property type="match status" value="11"/>
</dbReference>
<feature type="repeat" description="WD" evidence="3">
    <location>
        <begin position="1496"/>
        <end position="1532"/>
    </location>
</feature>
<dbReference type="InterPro" id="IPR016024">
    <property type="entry name" value="ARM-type_fold"/>
</dbReference>
<feature type="repeat" description="WD" evidence="3">
    <location>
        <begin position="1681"/>
        <end position="1699"/>
    </location>
</feature>
<dbReference type="PROSITE" id="PS50082">
    <property type="entry name" value="WD_REPEATS_2"/>
    <property type="match status" value="12"/>
</dbReference>
<keyword evidence="2" id="KW-0677">Repeat</keyword>
<keyword evidence="8" id="KW-1185">Reference proteome</keyword>
<evidence type="ECO:0000313" key="8">
    <source>
        <dbReference type="Proteomes" id="UP000078512"/>
    </source>
</evidence>
<feature type="repeat" description="WD" evidence="3">
    <location>
        <begin position="1244"/>
        <end position="1280"/>
    </location>
</feature>
<protein>
    <submittedName>
        <fullName evidence="7">WD40 repeat-like protein</fullName>
    </submittedName>
</protein>
<dbReference type="Gene3D" id="2.160.20.80">
    <property type="entry name" value="E3 ubiquitin-protein ligase SopA"/>
    <property type="match status" value="1"/>
</dbReference>